<evidence type="ECO:0000313" key="13">
    <source>
        <dbReference type="EMBL" id="EYC33725.1"/>
    </source>
</evidence>
<dbReference type="EMBL" id="JARK01001338">
    <property type="protein sequence ID" value="EYC33725.1"/>
    <property type="molecule type" value="Genomic_DNA"/>
</dbReference>
<dbReference type="InterPro" id="IPR002213">
    <property type="entry name" value="UDP_glucos_trans"/>
</dbReference>
<proteinExistence type="inferred from homology"/>
<keyword evidence="6" id="KW-0812">Transmembrane</keyword>
<feature type="chain" id="PRO_5001494048" description="glucuronosyltransferase" evidence="12">
    <location>
        <begin position="18"/>
        <end position="608"/>
    </location>
</feature>
<comment type="subcellular location">
    <subcellularLocation>
        <location evidence="1">Membrane</location>
        <topology evidence="1">Single-pass membrane protein</topology>
    </subcellularLocation>
</comment>
<keyword evidence="7 12" id="KW-0732">Signal</keyword>
<dbReference type="GO" id="GO:0016020">
    <property type="term" value="C:membrane"/>
    <property type="evidence" value="ECO:0007669"/>
    <property type="project" value="UniProtKB-SubCell"/>
</dbReference>
<comment type="catalytic activity">
    <reaction evidence="10">
        <text>glucuronate acceptor + UDP-alpha-D-glucuronate = acceptor beta-D-glucuronoside + UDP + H(+)</text>
        <dbReference type="Rhea" id="RHEA:21032"/>
        <dbReference type="ChEBI" id="CHEBI:15378"/>
        <dbReference type="ChEBI" id="CHEBI:58052"/>
        <dbReference type="ChEBI" id="CHEBI:58223"/>
        <dbReference type="ChEBI" id="CHEBI:132367"/>
        <dbReference type="ChEBI" id="CHEBI:132368"/>
        <dbReference type="EC" id="2.4.1.17"/>
    </reaction>
</comment>
<dbReference type="STRING" id="53326.A0A016W247"/>
<dbReference type="PROSITE" id="PS51257">
    <property type="entry name" value="PROKAR_LIPOPROTEIN"/>
    <property type="match status" value="1"/>
</dbReference>
<evidence type="ECO:0000313" key="14">
    <source>
        <dbReference type="Proteomes" id="UP000024635"/>
    </source>
</evidence>
<dbReference type="PANTHER" id="PTHR48043">
    <property type="entry name" value="EG:EG0003.4 PROTEIN-RELATED"/>
    <property type="match status" value="1"/>
</dbReference>
<dbReference type="PANTHER" id="PTHR48043:SF23">
    <property type="entry name" value="UDP-GLUCURONOSYLTRANSFERASE"/>
    <property type="match status" value="1"/>
</dbReference>
<feature type="region of interest" description="Disordered" evidence="11">
    <location>
        <begin position="550"/>
        <end position="571"/>
    </location>
</feature>
<evidence type="ECO:0000256" key="10">
    <source>
        <dbReference type="ARBA" id="ARBA00047475"/>
    </source>
</evidence>
<organism evidence="13 14">
    <name type="scientific">Ancylostoma ceylanicum</name>
    <dbReference type="NCBI Taxonomy" id="53326"/>
    <lineage>
        <taxon>Eukaryota</taxon>
        <taxon>Metazoa</taxon>
        <taxon>Ecdysozoa</taxon>
        <taxon>Nematoda</taxon>
        <taxon>Chromadorea</taxon>
        <taxon>Rhabditida</taxon>
        <taxon>Rhabditina</taxon>
        <taxon>Rhabditomorpha</taxon>
        <taxon>Strongyloidea</taxon>
        <taxon>Ancylostomatidae</taxon>
        <taxon>Ancylostomatinae</taxon>
        <taxon>Ancylostoma</taxon>
    </lineage>
</organism>
<name>A0A016W247_9BILA</name>
<keyword evidence="5" id="KW-0808">Transferase</keyword>
<evidence type="ECO:0000256" key="6">
    <source>
        <dbReference type="ARBA" id="ARBA00022692"/>
    </source>
</evidence>
<keyword evidence="14" id="KW-1185">Reference proteome</keyword>
<evidence type="ECO:0000256" key="3">
    <source>
        <dbReference type="ARBA" id="ARBA00012544"/>
    </source>
</evidence>
<keyword evidence="9" id="KW-0472">Membrane</keyword>
<dbReference type="SUPFAM" id="SSF53756">
    <property type="entry name" value="UDP-Glycosyltransferase/glycogen phosphorylase"/>
    <property type="match status" value="1"/>
</dbReference>
<keyword evidence="4" id="KW-0328">Glycosyltransferase</keyword>
<dbReference type="InterPro" id="IPR035595">
    <property type="entry name" value="UDP_glycos_trans_CS"/>
</dbReference>
<reference evidence="14" key="1">
    <citation type="journal article" date="2015" name="Nat. Genet.">
        <title>The genome and transcriptome of the zoonotic hookworm Ancylostoma ceylanicum identify infection-specific gene families.</title>
        <authorList>
            <person name="Schwarz E.M."/>
            <person name="Hu Y."/>
            <person name="Antoshechkin I."/>
            <person name="Miller M.M."/>
            <person name="Sternberg P.W."/>
            <person name="Aroian R.V."/>
        </authorList>
    </citation>
    <scope>NUCLEOTIDE SEQUENCE</scope>
    <source>
        <strain evidence="14">HY135</strain>
    </source>
</reference>
<feature type="signal peptide" evidence="12">
    <location>
        <begin position="1"/>
        <end position="17"/>
    </location>
</feature>
<dbReference type="OrthoDB" id="5835829at2759"/>
<evidence type="ECO:0000256" key="1">
    <source>
        <dbReference type="ARBA" id="ARBA00004167"/>
    </source>
</evidence>
<dbReference type="CDD" id="cd03784">
    <property type="entry name" value="GT1_Gtf-like"/>
    <property type="match status" value="1"/>
</dbReference>
<evidence type="ECO:0000256" key="4">
    <source>
        <dbReference type="ARBA" id="ARBA00022676"/>
    </source>
</evidence>
<evidence type="ECO:0000256" key="12">
    <source>
        <dbReference type="SAM" id="SignalP"/>
    </source>
</evidence>
<dbReference type="InterPro" id="IPR050271">
    <property type="entry name" value="UDP-glycosyltransferase"/>
</dbReference>
<evidence type="ECO:0000256" key="7">
    <source>
        <dbReference type="ARBA" id="ARBA00022729"/>
    </source>
</evidence>
<dbReference type="FunFam" id="3.40.50.2000:FF:000038">
    <property type="entry name" value="UDP-GlucuronosylTransferase"/>
    <property type="match status" value="1"/>
</dbReference>
<dbReference type="PROSITE" id="PS00375">
    <property type="entry name" value="UDPGT"/>
    <property type="match status" value="1"/>
</dbReference>
<protein>
    <recommendedName>
        <fullName evidence="3">glucuronosyltransferase</fullName>
        <ecNumber evidence="3">2.4.1.17</ecNumber>
    </recommendedName>
</protein>
<comment type="similarity">
    <text evidence="2">Belongs to the UDP-glycosyltransferase family.</text>
</comment>
<evidence type="ECO:0000256" key="2">
    <source>
        <dbReference type="ARBA" id="ARBA00009995"/>
    </source>
</evidence>
<sequence length="608" mass="67525">MIRCCSLLLLLILACNGYKFLVYSPIFGYSHTNFMGAIADTLTEAGHDVTVLMPVMDYEQEDKTGVKLTKNIIKVPTDPRVIELMRYKGEMLSKMWTMQPSLFGLMQMAQNMTKSFTCQCERVFTDEALMKQLEKEKFDVGIAEAFNICGLGVFELAKIPASIATFSGVHMDSVAEAIGEPITPSYVPGAMSVAGDRMNIVDRLKNVLDVVFGRKFFINIFDSEVEAFRKKFGPEFKGYEQLIAESSYVLTNSNPYLDYPRPMLHKTVPIGGVAVSIDPKKNKLSAEWDAVLNQRNTTVLVSFGSVAKAIYMPDEYKNTLLKVFESMPDTTFIMKYEEEGSKMADHLPNVHLSTWFPQNALLADPRITAFVTHGGLGSTTELAHQGKPAILIPIFADQPRNAHMLAKHGGGIVLTKFDLESPTKLRDSLLTIFNDASYARNAKRLSEMLLNQPISAKQLLIRHSEFAAKASEERFLLSTLRRSYSSDKPSLAAHLIEGSARSEPSVASPGAEANSTVLETQAGKVARLNRSRTSLGAEQKRDDFLKTQTTRDARSARATISPGARGKTPSLQENLQKIRSSIRGTPPVGTTFKVREVERPILYTREHL</sequence>
<gene>
    <name evidence="13" type="primary">Acey_s0002.g951</name>
    <name evidence="13" type="ORF">Y032_0002g951</name>
</gene>
<dbReference type="Pfam" id="PF00201">
    <property type="entry name" value="UDPGT"/>
    <property type="match status" value="1"/>
</dbReference>
<evidence type="ECO:0000256" key="9">
    <source>
        <dbReference type="ARBA" id="ARBA00023136"/>
    </source>
</evidence>
<dbReference type="GO" id="GO:0015020">
    <property type="term" value="F:glucuronosyltransferase activity"/>
    <property type="evidence" value="ECO:0007669"/>
    <property type="project" value="UniProtKB-EC"/>
</dbReference>
<dbReference type="AlphaFoldDB" id="A0A016W247"/>
<comment type="caution">
    <text evidence="13">The sequence shown here is derived from an EMBL/GenBank/DDBJ whole genome shotgun (WGS) entry which is preliminary data.</text>
</comment>
<evidence type="ECO:0000256" key="8">
    <source>
        <dbReference type="ARBA" id="ARBA00022989"/>
    </source>
</evidence>
<evidence type="ECO:0000256" key="11">
    <source>
        <dbReference type="SAM" id="MobiDB-lite"/>
    </source>
</evidence>
<dbReference type="EC" id="2.4.1.17" evidence="3"/>
<evidence type="ECO:0000256" key="5">
    <source>
        <dbReference type="ARBA" id="ARBA00022679"/>
    </source>
</evidence>
<accession>A0A016W247</accession>
<dbReference type="Gene3D" id="3.40.50.2000">
    <property type="entry name" value="Glycogen Phosphorylase B"/>
    <property type="match status" value="2"/>
</dbReference>
<keyword evidence="8" id="KW-1133">Transmembrane helix</keyword>
<dbReference type="Proteomes" id="UP000024635">
    <property type="component" value="Unassembled WGS sequence"/>
</dbReference>